<evidence type="ECO:0000313" key="4">
    <source>
        <dbReference type="EMBL" id="KAG7762084.1"/>
    </source>
</evidence>
<gene>
    <name evidence="3" type="ORF">KL933_005043</name>
    <name evidence="4" type="ORF">KL946_004948</name>
</gene>
<reference evidence="3 5" key="1">
    <citation type="journal article" date="2021" name="G3 (Bethesda)">
        <title>Genomic diversity, chromosomal rearrangements, and interspecies hybridization in the ogataea polymorpha species complex.</title>
        <authorList>
            <person name="Hanson S.J."/>
            <person name="Cinneide E.O."/>
            <person name="Salzberg L.I."/>
            <person name="Wolfe K.H."/>
            <person name="McGowan J."/>
            <person name="Fitzpatrick D.A."/>
            <person name="Matlin K."/>
        </authorList>
    </citation>
    <scope>NUCLEOTIDE SEQUENCE</scope>
    <source>
        <strain evidence="4">81-436-3</strain>
        <strain evidence="3">83-405-1</strain>
    </source>
</reference>
<organism evidence="3 6">
    <name type="scientific">Ogataea haglerorum</name>
    <dbReference type="NCBI Taxonomy" id="1937702"/>
    <lineage>
        <taxon>Eukaryota</taxon>
        <taxon>Fungi</taxon>
        <taxon>Dikarya</taxon>
        <taxon>Ascomycota</taxon>
        <taxon>Saccharomycotina</taxon>
        <taxon>Pichiomycetes</taxon>
        <taxon>Pichiales</taxon>
        <taxon>Pichiaceae</taxon>
        <taxon>Ogataea</taxon>
    </lineage>
</organism>
<accession>A0AAN6D104</accession>
<sequence length="358" mass="40632">MRLDMTESKTYERPSGPPPSKSGEDYGELLKYCVGTINRLQAPKVFDEHLRKLGKKRKALFGGNKEAKKLAEVFEKQVINSCLDGVPLYANDQAVISQLAQSKCLTRIKEVAAEFGLQDQEYVFYDLCQLCLFKIIFYIDNSGSMKKGNRLQQLHDFLKLFMKINVSPQPLRLKFMNHNNEIHTVLRQKFNIDCDRIETEEQLNTVMANIAINGATPLATNLYTTILEPEVLNRKLGQPLLVVTFTDGSPNGDKYTLGKVIRMAQKKLSENNLPKKAICYQFAQIGDDKEAGEYLDSLDSDATIGDVIDCTSPIEIEMKQIRRKNPELSTEVNYVKKLLLGPIDIAYDSMDEINNRVY</sequence>
<dbReference type="AlphaFoldDB" id="A0AAN6D104"/>
<dbReference type="InterPro" id="IPR002035">
    <property type="entry name" value="VWF_A"/>
</dbReference>
<dbReference type="Gene3D" id="3.40.50.410">
    <property type="entry name" value="von Willebrand factor, type A domain"/>
    <property type="match status" value="1"/>
</dbReference>
<dbReference type="PANTHER" id="PTHR34706">
    <property type="entry name" value="SLR1338 PROTEIN"/>
    <property type="match status" value="1"/>
</dbReference>
<name>A0AAN6D104_9ASCO</name>
<dbReference type="Proteomes" id="UP000697297">
    <property type="component" value="Unassembled WGS sequence"/>
</dbReference>
<feature type="region of interest" description="Disordered" evidence="1">
    <location>
        <begin position="1"/>
        <end position="24"/>
    </location>
</feature>
<feature type="compositionally biased region" description="Basic and acidic residues" evidence="1">
    <location>
        <begin position="1"/>
        <end position="12"/>
    </location>
</feature>
<dbReference type="InterPro" id="IPR036465">
    <property type="entry name" value="vWFA_dom_sf"/>
</dbReference>
<dbReference type="CDD" id="cd00198">
    <property type="entry name" value="vWFA"/>
    <property type="match status" value="1"/>
</dbReference>
<dbReference type="EMBL" id="JAHLUN010000017">
    <property type="protein sequence ID" value="KAG7762084.1"/>
    <property type="molecule type" value="Genomic_DNA"/>
</dbReference>
<proteinExistence type="predicted"/>
<dbReference type="Proteomes" id="UP000738402">
    <property type="component" value="Unassembled WGS sequence"/>
</dbReference>
<dbReference type="EMBL" id="JAHLUH010000019">
    <property type="protein sequence ID" value="KAG7724081.1"/>
    <property type="molecule type" value="Genomic_DNA"/>
</dbReference>
<protein>
    <recommendedName>
        <fullName evidence="2">VWFA domain-containing protein</fullName>
    </recommendedName>
</protein>
<evidence type="ECO:0000313" key="5">
    <source>
        <dbReference type="Proteomes" id="UP000697297"/>
    </source>
</evidence>
<dbReference type="PANTHER" id="PTHR34706:SF2">
    <property type="entry name" value="RFEF"/>
    <property type="match status" value="1"/>
</dbReference>
<comment type="caution">
    <text evidence="3">The sequence shown here is derived from an EMBL/GenBank/DDBJ whole genome shotgun (WGS) entry which is preliminary data.</text>
</comment>
<keyword evidence="5" id="KW-1185">Reference proteome</keyword>
<dbReference type="SUPFAM" id="SSF53300">
    <property type="entry name" value="vWA-like"/>
    <property type="match status" value="1"/>
</dbReference>
<evidence type="ECO:0000259" key="2">
    <source>
        <dbReference type="PROSITE" id="PS50234"/>
    </source>
</evidence>
<dbReference type="PROSITE" id="PS50234">
    <property type="entry name" value="VWFA"/>
    <property type="match status" value="1"/>
</dbReference>
<feature type="domain" description="VWFA" evidence="2">
    <location>
        <begin position="134"/>
        <end position="321"/>
    </location>
</feature>
<evidence type="ECO:0000256" key="1">
    <source>
        <dbReference type="SAM" id="MobiDB-lite"/>
    </source>
</evidence>
<dbReference type="Pfam" id="PF00092">
    <property type="entry name" value="VWA"/>
    <property type="match status" value="1"/>
</dbReference>
<evidence type="ECO:0000313" key="6">
    <source>
        <dbReference type="Proteomes" id="UP000738402"/>
    </source>
</evidence>
<evidence type="ECO:0000313" key="3">
    <source>
        <dbReference type="EMBL" id="KAG7724081.1"/>
    </source>
</evidence>